<dbReference type="AlphaFoldDB" id="A0A6I3KVX2"/>
<name>A0A6I3KVX2_9NOCA</name>
<dbReference type="EMBL" id="WMBB01000003">
    <property type="protein sequence ID" value="MTE12615.1"/>
    <property type="molecule type" value="Genomic_DNA"/>
</dbReference>
<evidence type="ECO:0008006" key="3">
    <source>
        <dbReference type="Google" id="ProtNLM"/>
    </source>
</evidence>
<accession>A0A6I3KVX2</accession>
<dbReference type="Proteomes" id="UP000432464">
    <property type="component" value="Unassembled WGS sequence"/>
</dbReference>
<proteinExistence type="predicted"/>
<organism evidence="1 2">
    <name type="scientific">Nocardia aurantiaca</name>
    <dbReference type="NCBI Taxonomy" id="2675850"/>
    <lineage>
        <taxon>Bacteria</taxon>
        <taxon>Bacillati</taxon>
        <taxon>Actinomycetota</taxon>
        <taxon>Actinomycetes</taxon>
        <taxon>Mycobacteriales</taxon>
        <taxon>Nocardiaceae</taxon>
        <taxon>Nocardia</taxon>
    </lineage>
</organism>
<dbReference type="RefSeq" id="WP_154787103.1">
    <property type="nucleotide sequence ID" value="NZ_WMBB01000003.1"/>
</dbReference>
<evidence type="ECO:0000313" key="2">
    <source>
        <dbReference type="Proteomes" id="UP000432464"/>
    </source>
</evidence>
<sequence length="117" mass="12321">MLAKEVAVAASPDGSLSVAVGADGKVHRWVVTDRARSSDPERVVATVIELIGQARAAAYDAVRAGLGRIGADEPHSGPSGFASPNASGTSVYVDAVQYEDWQREQSLNSPIRNSTNW</sequence>
<evidence type="ECO:0000313" key="1">
    <source>
        <dbReference type="EMBL" id="MTE12615.1"/>
    </source>
</evidence>
<keyword evidence="2" id="KW-1185">Reference proteome</keyword>
<reference evidence="1 2" key="1">
    <citation type="submission" date="2019-11" db="EMBL/GenBank/DDBJ databases">
        <title>Nocardia sp. nov. CT2-14 isolated from soil.</title>
        <authorList>
            <person name="Kanchanasin P."/>
            <person name="Tanasupawat S."/>
            <person name="Yuki M."/>
            <person name="Kudo T."/>
        </authorList>
    </citation>
    <scope>NUCLEOTIDE SEQUENCE [LARGE SCALE GENOMIC DNA]</scope>
    <source>
        <strain evidence="1 2">CT2-14</strain>
    </source>
</reference>
<protein>
    <recommendedName>
        <fullName evidence="3">YbaB/EbfC DNA-binding family protein</fullName>
    </recommendedName>
</protein>
<comment type="caution">
    <text evidence="1">The sequence shown here is derived from an EMBL/GenBank/DDBJ whole genome shotgun (WGS) entry which is preliminary data.</text>
</comment>
<gene>
    <name evidence="1" type="ORF">GLP40_07470</name>
</gene>